<gene>
    <name evidence="1" type="ORF">C2G38_2231780</name>
</gene>
<organism evidence="1 2">
    <name type="scientific">Gigaspora rosea</name>
    <dbReference type="NCBI Taxonomy" id="44941"/>
    <lineage>
        <taxon>Eukaryota</taxon>
        <taxon>Fungi</taxon>
        <taxon>Fungi incertae sedis</taxon>
        <taxon>Mucoromycota</taxon>
        <taxon>Glomeromycotina</taxon>
        <taxon>Glomeromycetes</taxon>
        <taxon>Diversisporales</taxon>
        <taxon>Gigasporaceae</taxon>
        <taxon>Gigaspora</taxon>
    </lineage>
</organism>
<dbReference type="Gene3D" id="1.25.40.730">
    <property type="match status" value="1"/>
</dbReference>
<dbReference type="Gene3D" id="1.25.40.10">
    <property type="entry name" value="Tetratricopeptide repeat domain"/>
    <property type="match status" value="1"/>
</dbReference>
<dbReference type="GO" id="GO:0071439">
    <property type="term" value="C:clathrin complex"/>
    <property type="evidence" value="ECO:0007669"/>
    <property type="project" value="TreeGrafter"/>
</dbReference>
<dbReference type="InterPro" id="IPR011990">
    <property type="entry name" value="TPR-like_helical_dom_sf"/>
</dbReference>
<dbReference type="PANTHER" id="PTHR10292">
    <property type="entry name" value="CLATHRIN HEAVY CHAIN RELATED"/>
    <property type="match status" value="1"/>
</dbReference>
<dbReference type="SUPFAM" id="SSF48371">
    <property type="entry name" value="ARM repeat"/>
    <property type="match status" value="1"/>
</dbReference>
<dbReference type="AlphaFoldDB" id="A0A397TXJ0"/>
<dbReference type="GO" id="GO:0032051">
    <property type="term" value="F:clathrin light chain binding"/>
    <property type="evidence" value="ECO:0007669"/>
    <property type="project" value="TreeGrafter"/>
</dbReference>
<dbReference type="PANTHER" id="PTHR10292:SF1">
    <property type="entry name" value="CLATHRIN HEAVY CHAIN"/>
    <property type="match status" value="1"/>
</dbReference>
<dbReference type="EMBL" id="QKWP01003306">
    <property type="protein sequence ID" value="RIB01129.1"/>
    <property type="molecule type" value="Genomic_DNA"/>
</dbReference>
<dbReference type="GO" id="GO:0006898">
    <property type="term" value="P:receptor-mediated endocytosis"/>
    <property type="evidence" value="ECO:0007669"/>
    <property type="project" value="TreeGrafter"/>
</dbReference>
<dbReference type="OrthoDB" id="2113814at2759"/>
<dbReference type="STRING" id="44941.A0A397TXJ0"/>
<sequence>METEIDKTENELNERYISGLGLERAHMGMFTELAVLYTKSRLSVSKVIRACDEAHLWKEMVLWNILVLTNVEIYYYKSLRDPFDSFDKFDNIGLAKRLENTKDRLFKDAIETASESRSKEVVELLEYFVQIGNKCFTACLYTCYDLARPDMVLELAWRYCLSDFAMPYLIQVMRKFSTKRKLILKEQTRTGTRAE</sequence>
<accession>A0A397TXJ0</accession>
<evidence type="ECO:0000313" key="2">
    <source>
        <dbReference type="Proteomes" id="UP000266673"/>
    </source>
</evidence>
<dbReference type="Proteomes" id="UP000266673">
    <property type="component" value="Unassembled WGS sequence"/>
</dbReference>
<keyword evidence="2" id="KW-1185">Reference proteome</keyword>
<proteinExistence type="predicted"/>
<name>A0A397TXJ0_9GLOM</name>
<dbReference type="InterPro" id="IPR016024">
    <property type="entry name" value="ARM-type_fold"/>
</dbReference>
<comment type="caution">
    <text evidence="1">The sequence shown here is derived from an EMBL/GenBank/DDBJ whole genome shotgun (WGS) entry which is preliminary data.</text>
</comment>
<reference evidence="1 2" key="1">
    <citation type="submission" date="2018-06" db="EMBL/GenBank/DDBJ databases">
        <title>Comparative genomics reveals the genomic features of Rhizophagus irregularis, R. cerebriforme, R. diaphanum and Gigaspora rosea, and their symbiotic lifestyle signature.</title>
        <authorList>
            <person name="Morin E."/>
            <person name="San Clemente H."/>
            <person name="Chen E.C.H."/>
            <person name="De La Providencia I."/>
            <person name="Hainaut M."/>
            <person name="Kuo A."/>
            <person name="Kohler A."/>
            <person name="Murat C."/>
            <person name="Tang N."/>
            <person name="Roy S."/>
            <person name="Loubradou J."/>
            <person name="Henrissat B."/>
            <person name="Grigoriev I.V."/>
            <person name="Corradi N."/>
            <person name="Roux C."/>
            <person name="Martin F.M."/>
        </authorList>
    </citation>
    <scope>NUCLEOTIDE SEQUENCE [LARGE SCALE GENOMIC DNA]</scope>
    <source>
        <strain evidence="1 2">DAOM 194757</strain>
    </source>
</reference>
<protein>
    <submittedName>
        <fullName evidence="1">Uncharacterized protein</fullName>
    </submittedName>
</protein>
<evidence type="ECO:0000313" key="1">
    <source>
        <dbReference type="EMBL" id="RIB01129.1"/>
    </source>
</evidence>